<comment type="caution">
    <text evidence="2">The sequence shown here is derived from an EMBL/GenBank/DDBJ whole genome shotgun (WGS) entry which is preliminary data.</text>
</comment>
<accession>A0A846HIY7</accession>
<sequence>MKVRKVIELEVPGLGDRVRQARIADNRSHSRDLPSDTYDYDESPHE</sequence>
<feature type="compositionally biased region" description="Basic and acidic residues" evidence="1">
    <location>
        <begin position="21"/>
        <end position="34"/>
    </location>
</feature>
<dbReference type="AlphaFoldDB" id="A0A846HIY7"/>
<evidence type="ECO:0000313" key="2">
    <source>
        <dbReference type="EMBL" id="NEU77437.1"/>
    </source>
</evidence>
<evidence type="ECO:0000313" key="3">
    <source>
        <dbReference type="Proteomes" id="UP000031549"/>
    </source>
</evidence>
<dbReference type="Proteomes" id="UP000031549">
    <property type="component" value="Unassembled WGS sequence"/>
</dbReference>
<protein>
    <submittedName>
        <fullName evidence="2">Uncharacterized protein</fullName>
    </submittedName>
</protein>
<gene>
    <name evidence="2" type="ORF">PI95_034515</name>
</gene>
<keyword evidence="3" id="KW-1185">Reference proteome</keyword>
<feature type="region of interest" description="Disordered" evidence="1">
    <location>
        <begin position="21"/>
        <end position="46"/>
    </location>
</feature>
<evidence type="ECO:0000256" key="1">
    <source>
        <dbReference type="SAM" id="MobiDB-lite"/>
    </source>
</evidence>
<name>A0A846HIY7_9CYAN</name>
<dbReference type="EMBL" id="JTCM02000199">
    <property type="protein sequence ID" value="NEU77437.1"/>
    <property type="molecule type" value="Genomic_DNA"/>
</dbReference>
<proteinExistence type="predicted"/>
<organism evidence="2 3">
    <name type="scientific">Hassallia byssoidea VB512170</name>
    <dbReference type="NCBI Taxonomy" id="1304833"/>
    <lineage>
        <taxon>Bacteria</taxon>
        <taxon>Bacillati</taxon>
        <taxon>Cyanobacteriota</taxon>
        <taxon>Cyanophyceae</taxon>
        <taxon>Nostocales</taxon>
        <taxon>Tolypothrichaceae</taxon>
        <taxon>Hassallia</taxon>
    </lineage>
</organism>
<dbReference type="RefSeq" id="WP_163519468.1">
    <property type="nucleotide sequence ID" value="NZ_JTCM02000199.1"/>
</dbReference>
<reference evidence="2 3" key="1">
    <citation type="journal article" date="2015" name="Genome Announc.">
        <title>Draft Genome Sequence of Cyanobacterium Hassallia byssoidea Strain VB512170, Isolated from Monuments in India.</title>
        <authorList>
            <person name="Singh D."/>
            <person name="Chandrababunaidu M.M."/>
            <person name="Panda A."/>
            <person name="Sen D."/>
            <person name="Bhattacharyya S."/>
            <person name="Adhikary S.P."/>
            <person name="Tripathy S."/>
        </authorList>
    </citation>
    <scope>NUCLEOTIDE SEQUENCE [LARGE SCALE GENOMIC DNA]</scope>
    <source>
        <strain evidence="2 3">VB512170</strain>
    </source>
</reference>